<proteinExistence type="predicted"/>
<comment type="caution">
    <text evidence="2">The sequence shown here is derived from an EMBL/GenBank/DDBJ whole genome shotgun (WGS) entry which is preliminary data.</text>
</comment>
<feature type="region of interest" description="Disordered" evidence="1">
    <location>
        <begin position="1"/>
        <end position="24"/>
    </location>
</feature>
<reference evidence="2" key="1">
    <citation type="submission" date="2023-03" db="EMBL/GenBank/DDBJ databases">
        <title>Massive genome expansion in bonnet fungi (Mycena s.s.) driven by repeated elements and novel gene families across ecological guilds.</title>
        <authorList>
            <consortium name="Lawrence Berkeley National Laboratory"/>
            <person name="Harder C.B."/>
            <person name="Miyauchi S."/>
            <person name="Viragh M."/>
            <person name="Kuo A."/>
            <person name="Thoen E."/>
            <person name="Andreopoulos B."/>
            <person name="Lu D."/>
            <person name="Skrede I."/>
            <person name="Drula E."/>
            <person name="Henrissat B."/>
            <person name="Morin E."/>
            <person name="Kohler A."/>
            <person name="Barry K."/>
            <person name="LaButti K."/>
            <person name="Morin E."/>
            <person name="Salamov A."/>
            <person name="Lipzen A."/>
            <person name="Mereny Z."/>
            <person name="Hegedus B."/>
            <person name="Baldrian P."/>
            <person name="Stursova M."/>
            <person name="Weitz H."/>
            <person name="Taylor A."/>
            <person name="Grigoriev I.V."/>
            <person name="Nagy L.G."/>
            <person name="Martin F."/>
            <person name="Kauserud H."/>
        </authorList>
    </citation>
    <scope>NUCLEOTIDE SEQUENCE</scope>
    <source>
        <strain evidence="2">9144</strain>
    </source>
</reference>
<organism evidence="2 3">
    <name type="scientific">Mycena pura</name>
    <dbReference type="NCBI Taxonomy" id="153505"/>
    <lineage>
        <taxon>Eukaryota</taxon>
        <taxon>Fungi</taxon>
        <taxon>Dikarya</taxon>
        <taxon>Basidiomycota</taxon>
        <taxon>Agaricomycotina</taxon>
        <taxon>Agaricomycetes</taxon>
        <taxon>Agaricomycetidae</taxon>
        <taxon>Agaricales</taxon>
        <taxon>Marasmiineae</taxon>
        <taxon>Mycenaceae</taxon>
        <taxon>Mycena</taxon>
    </lineage>
</organism>
<accession>A0AAD6V890</accession>
<keyword evidence="3" id="KW-1185">Reference proteome</keyword>
<dbReference type="Proteomes" id="UP001219525">
    <property type="component" value="Unassembled WGS sequence"/>
</dbReference>
<protein>
    <submittedName>
        <fullName evidence="2">Uncharacterized protein</fullName>
    </submittedName>
</protein>
<dbReference type="AlphaFoldDB" id="A0AAD6V890"/>
<sequence length="326" mass="35957">MVGTTTLVRLQSGSPPGRHVRPDAAGLGGYHQNTTLPGTELHIAWRLSVIFGWCIFGRRPRMCLCITGSRTARHRYRQLILRYIWTPPPRIGAGQTPATTLNARFCACASARRQRHIAGCFFGIFGRRPHVSTDPARRKRRGPHDPLIALNTTELLCLCITGSRTARHRAAYASPVYLDTAPSYRQIRRGGKRRGPHDPLIALNATALLCLCITGSRTARHRAAYRQLLLQYIWTPPPRPGIDRAGAGQTPASTCSNNYVERDCAFVPVDLLILVFRIVPVGHGESAAITATVLPTSASCCETAQCWQHFLSHCRPVTLQYCASCS</sequence>
<evidence type="ECO:0000256" key="1">
    <source>
        <dbReference type="SAM" id="MobiDB-lite"/>
    </source>
</evidence>
<feature type="compositionally biased region" description="Polar residues" evidence="1">
    <location>
        <begin position="1"/>
        <end position="14"/>
    </location>
</feature>
<evidence type="ECO:0000313" key="3">
    <source>
        <dbReference type="Proteomes" id="UP001219525"/>
    </source>
</evidence>
<evidence type="ECO:0000313" key="2">
    <source>
        <dbReference type="EMBL" id="KAJ7205800.1"/>
    </source>
</evidence>
<dbReference type="EMBL" id="JARJCW010000042">
    <property type="protein sequence ID" value="KAJ7205800.1"/>
    <property type="molecule type" value="Genomic_DNA"/>
</dbReference>
<name>A0AAD6V890_9AGAR</name>
<gene>
    <name evidence="2" type="ORF">GGX14DRAFT_397495</name>
</gene>